<protein>
    <submittedName>
        <fullName evidence="1">Putative Competence protein ComGF</fullName>
    </submittedName>
</protein>
<reference evidence="1 2" key="1">
    <citation type="submission" date="2016-10" db="EMBL/GenBank/DDBJ databases">
        <authorList>
            <person name="de Groot N.N."/>
        </authorList>
    </citation>
    <scope>NUCLEOTIDE SEQUENCE [LARGE SCALE GENOMIC DNA]</scope>
    <source>
        <strain evidence="1 2">ATCC BAA-466</strain>
    </source>
</reference>
<name>A0A1G7U4D4_9LACT</name>
<dbReference type="Proteomes" id="UP000199708">
    <property type="component" value="Unassembled WGS sequence"/>
</dbReference>
<accession>A0A1G7U4D4</accession>
<evidence type="ECO:0000313" key="1">
    <source>
        <dbReference type="EMBL" id="SDG41620.1"/>
    </source>
</evidence>
<sequence>MHTLMISIKHYQKIDQNLRHDRTFDWQHFTLIMESEFEHFLIERVTQQEIHLCLKSNVYEKSSIVLKNKKIYRRPGHHPYLYHVKSWDLVQNEPFITISVQLTNDQVFAHTFHTNFDGVDEWNEK</sequence>
<dbReference type="Pfam" id="PF15980">
    <property type="entry name" value="ComGF"/>
    <property type="match status" value="1"/>
</dbReference>
<dbReference type="AlphaFoldDB" id="A0A1G7U4D4"/>
<dbReference type="STRING" id="120956.SAMN05421791_10824"/>
<evidence type="ECO:0000313" key="2">
    <source>
        <dbReference type="Proteomes" id="UP000199708"/>
    </source>
</evidence>
<dbReference type="EMBL" id="FNCK01000008">
    <property type="protein sequence ID" value="SDG41620.1"/>
    <property type="molecule type" value="Genomic_DNA"/>
</dbReference>
<proteinExistence type="predicted"/>
<keyword evidence="2" id="KW-1185">Reference proteome</keyword>
<dbReference type="InterPro" id="IPR016977">
    <property type="entry name" value="ComGF"/>
</dbReference>
<dbReference type="OrthoDB" id="2139706at2"/>
<dbReference type="RefSeq" id="WP_090290188.1">
    <property type="nucleotide sequence ID" value="NZ_FNCK01000008.1"/>
</dbReference>
<gene>
    <name evidence="1" type="ORF">SAMN05421791_10824</name>
</gene>
<organism evidence="1 2">
    <name type="scientific">Facklamia miroungae</name>
    <dbReference type="NCBI Taxonomy" id="120956"/>
    <lineage>
        <taxon>Bacteria</taxon>
        <taxon>Bacillati</taxon>
        <taxon>Bacillota</taxon>
        <taxon>Bacilli</taxon>
        <taxon>Lactobacillales</taxon>
        <taxon>Aerococcaceae</taxon>
        <taxon>Facklamia</taxon>
    </lineage>
</organism>